<dbReference type="OrthoDB" id="9777133at2"/>
<evidence type="ECO:0000256" key="1">
    <source>
        <dbReference type="HAMAP-Rule" id="MF_00652"/>
    </source>
</evidence>
<gene>
    <name evidence="2" type="ORF">HMPREF9151_02125</name>
</gene>
<dbReference type="EMBL" id="AMEP01000138">
    <property type="protein sequence ID" value="EKX97527.1"/>
    <property type="molecule type" value="Genomic_DNA"/>
</dbReference>
<comment type="caution">
    <text evidence="2">The sequence shown here is derived from an EMBL/GenBank/DDBJ whole genome shotgun (WGS) entry which is preliminary data.</text>
</comment>
<dbReference type="Proteomes" id="UP000010433">
    <property type="component" value="Unassembled WGS sequence"/>
</dbReference>
<name>L1N2G1_9BACT</name>
<dbReference type="GO" id="GO:0033194">
    <property type="term" value="P:response to hydroperoxide"/>
    <property type="evidence" value="ECO:0007669"/>
    <property type="project" value="TreeGrafter"/>
</dbReference>
<protein>
    <recommendedName>
        <fullName evidence="1">UPF0246 protein HMPREF9151_02125</fullName>
    </recommendedName>
</protein>
<dbReference type="GO" id="GO:0005829">
    <property type="term" value="C:cytosol"/>
    <property type="evidence" value="ECO:0007669"/>
    <property type="project" value="TreeGrafter"/>
</dbReference>
<dbReference type="RefSeq" id="WP_009160986.1">
    <property type="nucleotide sequence ID" value="NZ_KB290959.1"/>
</dbReference>
<accession>L1N2G1</accession>
<dbReference type="PATRIC" id="fig|1127699.3.peg.1939"/>
<comment type="similarity">
    <text evidence="1">Belongs to the UPF0246 family.</text>
</comment>
<dbReference type="HAMAP" id="MF_00652">
    <property type="entry name" value="UPF0246"/>
    <property type="match status" value="1"/>
</dbReference>
<keyword evidence="3" id="KW-1185">Reference proteome</keyword>
<dbReference type="AlphaFoldDB" id="L1N2G1"/>
<dbReference type="Pfam" id="PF03883">
    <property type="entry name" value="H2O2_YaaD"/>
    <property type="match status" value="1"/>
</dbReference>
<proteinExistence type="inferred from homology"/>
<evidence type="ECO:0000313" key="2">
    <source>
        <dbReference type="EMBL" id="EKX97527.1"/>
    </source>
</evidence>
<sequence length="254" mass="29613">MQILLSCAKDMASTVCTYKEIKGSTPLFEQQARELAASMSNYSWEELGQILQINDKLAHLNRLRYLNFLQPDEKSHAVLAFTGMAYRHLKATDFDRTEADFAQQHLWITSFLYGILRPLDEIKNHRLEGYVRLPENDDCSLFDYWKPLLTEKFIASVKKDGGVLLYLASEEMKGLFDWKRVKQEVQVVEPQFMVRKGSGYKTIVVYTKMCRGAMARYVITRRLSNVDDILGFEYEGYRYQMDISTPQRPIFILD</sequence>
<dbReference type="PANTHER" id="PTHR30283">
    <property type="entry name" value="PEROXIDE STRESS RESPONSE PROTEIN YAAA"/>
    <property type="match status" value="1"/>
</dbReference>
<organism evidence="2 3">
    <name type="scientific">Hoylesella saccharolytica F0055</name>
    <dbReference type="NCBI Taxonomy" id="1127699"/>
    <lineage>
        <taxon>Bacteria</taxon>
        <taxon>Pseudomonadati</taxon>
        <taxon>Bacteroidota</taxon>
        <taxon>Bacteroidia</taxon>
        <taxon>Bacteroidales</taxon>
        <taxon>Prevotellaceae</taxon>
        <taxon>Hoylesella</taxon>
    </lineage>
</organism>
<dbReference type="HOGENOM" id="CLU_061989_0_1_10"/>
<reference evidence="2 3" key="1">
    <citation type="submission" date="2012-05" db="EMBL/GenBank/DDBJ databases">
        <authorList>
            <person name="Weinstock G."/>
            <person name="Sodergren E."/>
            <person name="Lobos E.A."/>
            <person name="Fulton L."/>
            <person name="Fulton R."/>
            <person name="Courtney L."/>
            <person name="Fronick C."/>
            <person name="O'Laughlin M."/>
            <person name="Godfrey J."/>
            <person name="Wilson R.M."/>
            <person name="Miner T."/>
            <person name="Farmer C."/>
            <person name="Delehaunty K."/>
            <person name="Cordes M."/>
            <person name="Minx P."/>
            <person name="Tomlinson C."/>
            <person name="Chen J."/>
            <person name="Wollam A."/>
            <person name="Pepin K.H."/>
            <person name="Bhonagiri V."/>
            <person name="Zhang X."/>
            <person name="Suruliraj S."/>
            <person name="Warren W."/>
            <person name="Mitreva M."/>
            <person name="Mardis E.R."/>
            <person name="Wilson R.K."/>
        </authorList>
    </citation>
    <scope>NUCLEOTIDE SEQUENCE [LARGE SCALE GENOMIC DNA]</scope>
    <source>
        <strain evidence="2 3">F0055</strain>
    </source>
</reference>
<dbReference type="InterPro" id="IPR005583">
    <property type="entry name" value="YaaA"/>
</dbReference>
<evidence type="ECO:0000313" key="3">
    <source>
        <dbReference type="Proteomes" id="UP000010433"/>
    </source>
</evidence>
<dbReference type="PANTHER" id="PTHR30283:SF4">
    <property type="entry name" value="PEROXIDE STRESS RESISTANCE PROTEIN YAAA"/>
    <property type="match status" value="1"/>
</dbReference>